<feature type="transmembrane region" description="Helical" evidence="2">
    <location>
        <begin position="22"/>
        <end position="40"/>
    </location>
</feature>
<dbReference type="Gene3D" id="3.30.2010.10">
    <property type="entry name" value="Metalloproteases ('zincins'), catalytic domain"/>
    <property type="match status" value="1"/>
</dbReference>
<name>A0A517VPL7_9PLAN</name>
<feature type="transmembrane region" description="Helical" evidence="2">
    <location>
        <begin position="147"/>
        <end position="168"/>
    </location>
</feature>
<dbReference type="AlphaFoldDB" id="A0A517VPL7"/>
<keyword evidence="2" id="KW-0812">Transmembrane</keyword>
<dbReference type="InterPro" id="IPR008756">
    <property type="entry name" value="Peptidase_M56"/>
</dbReference>
<dbReference type="EMBL" id="CP037920">
    <property type="protein sequence ID" value="QDT94965.1"/>
    <property type="molecule type" value="Genomic_DNA"/>
</dbReference>
<dbReference type="RefSeq" id="WP_144980570.1">
    <property type="nucleotide sequence ID" value="NZ_CP037920.1"/>
</dbReference>
<keyword evidence="2" id="KW-0472">Membrane</keyword>
<feature type="transmembrane region" description="Helical" evidence="2">
    <location>
        <begin position="366"/>
        <end position="384"/>
    </location>
</feature>
<sequence length="1007" mass="113069">MIWQNFIDPALSTRICLTLVHSVWQMAGLLFIVWCSGLIWKNRTVETSYTMNVAALLVGLLAIPITFLVLDVVDVPEQSTVSIKATEDSLVTSPRLTPDKTALAPPAKSQASGLPLAHNKPTENTSTSEASLAAHSSNGLLFEWLQYMPWVVAFYLAGVVIMLARLGLAMIKANQLGAQAMVIKEGPLVESLQSLANQWSMKIVPTLTYTEQIMIPTVIGLIRPMILMPASILSGLTTDELEMILIHELAHIRRYDMWVNLLQRLAETILFFNPALWYLSRRISVLREFCCDEITCQEEPHLPLERRVQYATALLRVVELSKPNDVIIPDLASLAASGRSPSEVRRRVARLFGEPLREPIRFSRSMALSIAATALLFVCGPALWSTYAKVNQSPEPIPQKNKIATTDKSTKPFSFGSKVEVLSIGTYNEKPQRWWNSEGILQPSIPYHIQGATVAVSENQIGRQLVFRISELPDGSSVKWKLFNTGSSANGEVVLDGVESPPGYRSQIFNTRKGTKSFDLSVGVASSQWTTVSEANSNASSTATRDNQGIIFSGAFIKKNPNTKKEELVTVVTHSLQKSDVRVIAVDSQGKTHTASKSAQQYAGGTAPVHQTRWYFRNLELKNFDHFEFQKREFEWVELKDLPLYPSETINTLSEKKTTQENSETPTPVKHVSPEKLPIVVAKHVLLLNGNQIITWKELEQKFAAMPDPSSVRPAFYITRGATEAGLYKTTKAKIWELHRKFKLGGHSEGSLWPRTDFRYDHIKTVDDLRPDTALKFTGTILNSKGEPVEGAEVVLIKPVDKSISYKSYHMALIQGRIRNRLEHIMTLSDSNGQFELYPPKNPWYYIVALHPKEGFSLNRSDWIQPDKKLKLLPWSGLKTNIDEVPNETQTVSLRTQIEATEAWPEIIFNQYWSDLPKSVQAEGFQYQQIPPINRTTISRSFSGQDGGSFSIPGASVSLLPGEIRELGLGPLSKQQRMQLNRMRESSRKRREFINEKRKGHEKVKKE</sequence>
<dbReference type="PANTHER" id="PTHR34978">
    <property type="entry name" value="POSSIBLE SENSOR-TRANSDUCER PROTEIN BLAR"/>
    <property type="match status" value="1"/>
</dbReference>
<feature type="region of interest" description="Disordered" evidence="1">
    <location>
        <begin position="971"/>
        <end position="1007"/>
    </location>
</feature>
<organism evidence="4 5">
    <name type="scientific">Gimesia aquarii</name>
    <dbReference type="NCBI Taxonomy" id="2527964"/>
    <lineage>
        <taxon>Bacteria</taxon>
        <taxon>Pseudomonadati</taxon>
        <taxon>Planctomycetota</taxon>
        <taxon>Planctomycetia</taxon>
        <taxon>Planctomycetales</taxon>
        <taxon>Planctomycetaceae</taxon>
        <taxon>Gimesia</taxon>
    </lineage>
</organism>
<accession>A0A517VPL7</accession>
<evidence type="ECO:0000313" key="5">
    <source>
        <dbReference type="Proteomes" id="UP000318704"/>
    </source>
</evidence>
<evidence type="ECO:0000259" key="3">
    <source>
        <dbReference type="Pfam" id="PF05569"/>
    </source>
</evidence>
<dbReference type="InterPro" id="IPR052173">
    <property type="entry name" value="Beta-lactam_resp_regulator"/>
</dbReference>
<dbReference type="Proteomes" id="UP000318704">
    <property type="component" value="Chromosome"/>
</dbReference>
<evidence type="ECO:0000256" key="2">
    <source>
        <dbReference type="SAM" id="Phobius"/>
    </source>
</evidence>
<dbReference type="PANTHER" id="PTHR34978:SF3">
    <property type="entry name" value="SLR0241 PROTEIN"/>
    <property type="match status" value="1"/>
</dbReference>
<feature type="domain" description="Peptidase M56" evidence="3">
    <location>
        <begin position="130"/>
        <end position="325"/>
    </location>
</feature>
<proteinExistence type="predicted"/>
<keyword evidence="2" id="KW-1133">Transmembrane helix</keyword>
<evidence type="ECO:0000313" key="4">
    <source>
        <dbReference type="EMBL" id="QDT94965.1"/>
    </source>
</evidence>
<protein>
    <submittedName>
        <fullName evidence="4">Regulatory protein BlaR1</fullName>
    </submittedName>
</protein>
<dbReference type="Pfam" id="PF05569">
    <property type="entry name" value="Peptidase_M56"/>
    <property type="match status" value="1"/>
</dbReference>
<feature type="compositionally biased region" description="Basic and acidic residues" evidence="1">
    <location>
        <begin position="982"/>
        <end position="1007"/>
    </location>
</feature>
<feature type="region of interest" description="Disordered" evidence="1">
    <location>
        <begin position="95"/>
        <end position="130"/>
    </location>
</feature>
<gene>
    <name evidence="4" type="primary">blaR1_2</name>
    <name evidence="4" type="ORF">V144x_03990</name>
</gene>
<reference evidence="4 5" key="1">
    <citation type="submission" date="2019-03" db="EMBL/GenBank/DDBJ databases">
        <title>Deep-cultivation of Planctomycetes and their phenomic and genomic characterization uncovers novel biology.</title>
        <authorList>
            <person name="Wiegand S."/>
            <person name="Jogler M."/>
            <person name="Boedeker C."/>
            <person name="Pinto D."/>
            <person name="Vollmers J."/>
            <person name="Rivas-Marin E."/>
            <person name="Kohn T."/>
            <person name="Peeters S.H."/>
            <person name="Heuer A."/>
            <person name="Rast P."/>
            <person name="Oberbeckmann S."/>
            <person name="Bunk B."/>
            <person name="Jeske O."/>
            <person name="Meyerdierks A."/>
            <person name="Storesund J.E."/>
            <person name="Kallscheuer N."/>
            <person name="Luecker S."/>
            <person name="Lage O.M."/>
            <person name="Pohl T."/>
            <person name="Merkel B.J."/>
            <person name="Hornburger P."/>
            <person name="Mueller R.-W."/>
            <person name="Bruemmer F."/>
            <person name="Labrenz M."/>
            <person name="Spormann A.M."/>
            <person name="Op den Camp H."/>
            <person name="Overmann J."/>
            <person name="Amann R."/>
            <person name="Jetten M.S.M."/>
            <person name="Mascher T."/>
            <person name="Medema M.H."/>
            <person name="Devos D.P."/>
            <person name="Kaster A.-K."/>
            <person name="Ovreas L."/>
            <person name="Rohde M."/>
            <person name="Galperin M.Y."/>
            <person name="Jogler C."/>
        </authorList>
    </citation>
    <scope>NUCLEOTIDE SEQUENCE [LARGE SCALE GENOMIC DNA]</scope>
    <source>
        <strain evidence="4 5">V144</strain>
    </source>
</reference>
<dbReference type="KEGG" id="gaw:V144x_03990"/>
<dbReference type="CDD" id="cd07341">
    <property type="entry name" value="M56_BlaR1_MecR1_like"/>
    <property type="match status" value="1"/>
</dbReference>
<evidence type="ECO:0000256" key="1">
    <source>
        <dbReference type="SAM" id="MobiDB-lite"/>
    </source>
</evidence>
<feature type="transmembrane region" description="Helical" evidence="2">
    <location>
        <begin position="52"/>
        <end position="70"/>
    </location>
</feature>